<dbReference type="AlphaFoldDB" id="A0A563EJ61"/>
<protein>
    <recommendedName>
        <fullName evidence="3">DUF3558 domain-containing protein</fullName>
    </recommendedName>
</protein>
<proteinExistence type="predicted"/>
<comment type="caution">
    <text evidence="1">The sequence shown here is derived from an EMBL/GenBank/DDBJ whole genome shotgun (WGS) entry which is preliminary data.</text>
</comment>
<dbReference type="Proteomes" id="UP000316639">
    <property type="component" value="Unassembled WGS sequence"/>
</dbReference>
<evidence type="ECO:0000313" key="1">
    <source>
        <dbReference type="EMBL" id="TWP46063.1"/>
    </source>
</evidence>
<keyword evidence="2" id="KW-1185">Reference proteome</keyword>
<gene>
    <name evidence="1" type="ORF">FKR81_37485</name>
</gene>
<reference evidence="1 2" key="1">
    <citation type="submission" date="2019-07" db="EMBL/GenBank/DDBJ databases">
        <title>Lentzea xizangensis sp. nov., isolated from Qinghai-Tibetan Plateau Soils.</title>
        <authorList>
            <person name="Huang J."/>
        </authorList>
    </citation>
    <scope>NUCLEOTIDE SEQUENCE [LARGE SCALE GENOMIC DNA]</scope>
    <source>
        <strain evidence="1 2">FXJ1.1311</strain>
    </source>
</reference>
<dbReference type="OrthoDB" id="3689942at2"/>
<dbReference type="RefSeq" id="WP_146359059.1">
    <property type="nucleotide sequence ID" value="NZ_VOBR01000036.1"/>
</dbReference>
<evidence type="ECO:0000313" key="2">
    <source>
        <dbReference type="Proteomes" id="UP000316639"/>
    </source>
</evidence>
<organism evidence="1 2">
    <name type="scientific">Lentzea tibetensis</name>
    <dbReference type="NCBI Taxonomy" id="2591470"/>
    <lineage>
        <taxon>Bacteria</taxon>
        <taxon>Bacillati</taxon>
        <taxon>Actinomycetota</taxon>
        <taxon>Actinomycetes</taxon>
        <taxon>Pseudonocardiales</taxon>
        <taxon>Pseudonocardiaceae</taxon>
        <taxon>Lentzea</taxon>
    </lineage>
</organism>
<sequence>MWTTGLLAAAVFLAACTPDPSPPQDTGGEQQGKPQIEQAIPQEMRKDAEAFAKFRQIDACALHSVEAATEVTGDKGDAIMPDDSGFHECALELHKSEFESTWNLRIEVGAKFDARDRHEAKPENIGGIDVFTRELDTGSCSAWWPLDTDQPAEQQKFAIELSTSKPSGDAAGGKTPCDVVKQYLAKVGSIWKELPKRGGGKTSPEFKLATVDPCGAAAAVLDALGPQARLDPVNPSSCTAIGAAAPAADGKNKSAGGGRNEVRVTFGIKDDPSSLVRAGVQGASETTVDGRTVVLSQGRHNSCAAYAIWDPDTTVVVDHSDEEASTATQQIRIDTLDCEQAKTAMQKVLAKVGKP</sequence>
<dbReference type="EMBL" id="VOBR01000036">
    <property type="protein sequence ID" value="TWP46063.1"/>
    <property type="molecule type" value="Genomic_DNA"/>
</dbReference>
<evidence type="ECO:0008006" key="3">
    <source>
        <dbReference type="Google" id="ProtNLM"/>
    </source>
</evidence>
<name>A0A563EJ61_9PSEU</name>
<accession>A0A563EJ61</accession>